<comment type="caution">
    <text evidence="3">The sequence shown here is derived from an EMBL/GenBank/DDBJ whole genome shotgun (WGS) entry which is preliminary data.</text>
</comment>
<feature type="transmembrane region" description="Helical" evidence="2">
    <location>
        <begin position="47"/>
        <end position="67"/>
    </location>
</feature>
<evidence type="ECO:0000256" key="2">
    <source>
        <dbReference type="SAM" id="Phobius"/>
    </source>
</evidence>
<protein>
    <submittedName>
        <fullName evidence="3">Uncharacterized protein</fullName>
    </submittedName>
</protein>
<feature type="region of interest" description="Disordered" evidence="1">
    <location>
        <begin position="172"/>
        <end position="191"/>
    </location>
</feature>
<name>K0T9U4_THAOC</name>
<dbReference type="Proteomes" id="UP000266841">
    <property type="component" value="Unassembled WGS sequence"/>
</dbReference>
<keyword evidence="2" id="KW-0812">Transmembrane</keyword>
<reference evidence="3 4" key="1">
    <citation type="journal article" date="2012" name="Genome Biol.">
        <title>Genome and low-iron response of an oceanic diatom adapted to chronic iron limitation.</title>
        <authorList>
            <person name="Lommer M."/>
            <person name="Specht M."/>
            <person name="Roy A.S."/>
            <person name="Kraemer L."/>
            <person name="Andreson R."/>
            <person name="Gutowska M.A."/>
            <person name="Wolf J."/>
            <person name="Bergner S.V."/>
            <person name="Schilhabel M.B."/>
            <person name="Klostermeier U.C."/>
            <person name="Beiko R.G."/>
            <person name="Rosenstiel P."/>
            <person name="Hippler M."/>
            <person name="Laroche J."/>
        </authorList>
    </citation>
    <scope>NUCLEOTIDE SEQUENCE [LARGE SCALE GENOMIC DNA]</scope>
    <source>
        <strain evidence="3 4">CCMP1005</strain>
    </source>
</reference>
<keyword evidence="2" id="KW-0472">Membrane</keyword>
<feature type="compositionally biased region" description="Low complexity" evidence="1">
    <location>
        <begin position="173"/>
        <end position="186"/>
    </location>
</feature>
<feature type="non-terminal residue" evidence="3">
    <location>
        <position position="226"/>
    </location>
</feature>
<dbReference type="EMBL" id="AGNL01004145">
    <property type="protein sequence ID" value="EJK73869.1"/>
    <property type="molecule type" value="Genomic_DNA"/>
</dbReference>
<keyword evidence="2" id="KW-1133">Transmembrane helix</keyword>
<accession>K0T9U4</accession>
<organism evidence="3 4">
    <name type="scientific">Thalassiosira oceanica</name>
    <name type="common">Marine diatom</name>
    <dbReference type="NCBI Taxonomy" id="159749"/>
    <lineage>
        <taxon>Eukaryota</taxon>
        <taxon>Sar</taxon>
        <taxon>Stramenopiles</taxon>
        <taxon>Ochrophyta</taxon>
        <taxon>Bacillariophyta</taxon>
        <taxon>Coscinodiscophyceae</taxon>
        <taxon>Thalassiosirophycidae</taxon>
        <taxon>Thalassiosirales</taxon>
        <taxon>Thalassiosiraceae</taxon>
        <taxon>Thalassiosira</taxon>
    </lineage>
</organism>
<keyword evidence="4" id="KW-1185">Reference proteome</keyword>
<evidence type="ECO:0000313" key="4">
    <source>
        <dbReference type="Proteomes" id="UP000266841"/>
    </source>
</evidence>
<dbReference type="AlphaFoldDB" id="K0T9U4"/>
<sequence length="226" mass="24239">MTFFTSPTISRSSSFSPSNHRATGIGSPANQVLRSPTNRKKSNQAKFAAVGGFIFGASASTAIILTIQTMNHEEEPSPRRSTDAYIPSISLDPPQDNNVNEVASRSSEVWFATESASIVPTTAPRLEGLKAIVESVPTLAAAHNESNEENDGIPTFLPSGVLPTELPTQGEDVVPPSTSVPTFSPTGLLPTDLPTQGLYDSNIKLTALPIQKRSSEVGFRLRLYWE</sequence>
<evidence type="ECO:0000256" key="1">
    <source>
        <dbReference type="SAM" id="MobiDB-lite"/>
    </source>
</evidence>
<evidence type="ECO:0000313" key="3">
    <source>
        <dbReference type="EMBL" id="EJK73869.1"/>
    </source>
</evidence>
<proteinExistence type="predicted"/>
<feature type="compositionally biased region" description="Low complexity" evidence="1">
    <location>
        <begin position="1"/>
        <end position="18"/>
    </location>
</feature>
<gene>
    <name evidence="3" type="ORF">THAOC_04491</name>
</gene>
<feature type="region of interest" description="Disordered" evidence="1">
    <location>
        <begin position="1"/>
        <end position="40"/>
    </location>
</feature>